<keyword evidence="16" id="KW-0539">Nucleus</keyword>
<comment type="subunit">
    <text evidence="6">Component of the CCR4-NOT complex, at least composed of CRR4 and CAF1 proteins.</text>
</comment>
<reference evidence="19" key="1">
    <citation type="submission" date="2017-07" db="EMBL/GenBank/DDBJ databases">
        <title>Taro Niue Genome Assembly and Annotation.</title>
        <authorList>
            <person name="Atibalentja N."/>
            <person name="Keating K."/>
            <person name="Fields C.J."/>
        </authorList>
    </citation>
    <scope>NUCLEOTIDE SEQUENCE</scope>
    <source>
        <strain evidence="19">Niue_2</strain>
        <tissue evidence="19">Leaf</tissue>
    </source>
</reference>
<protein>
    <recommendedName>
        <fullName evidence="7">poly(A)-specific ribonuclease</fullName>
        <ecNumber evidence="7">3.1.13.4</ecNumber>
    </recommendedName>
</protein>
<dbReference type="AlphaFoldDB" id="A0A843XDR1"/>
<dbReference type="Proteomes" id="UP000652761">
    <property type="component" value="Unassembled WGS sequence"/>
</dbReference>
<keyword evidence="15" id="KW-0804">Transcription</keyword>
<dbReference type="GO" id="GO:0005737">
    <property type="term" value="C:cytoplasm"/>
    <property type="evidence" value="ECO:0007669"/>
    <property type="project" value="UniProtKB-SubCell"/>
</dbReference>
<keyword evidence="10" id="KW-0479">Metal-binding</keyword>
<evidence type="ECO:0000256" key="17">
    <source>
        <dbReference type="ARBA" id="ARBA00025148"/>
    </source>
</evidence>
<dbReference type="SUPFAM" id="SSF53098">
    <property type="entry name" value="Ribonuclease H-like"/>
    <property type="match status" value="1"/>
</dbReference>
<dbReference type="InterPro" id="IPR012337">
    <property type="entry name" value="RNaseH-like_sf"/>
</dbReference>
<dbReference type="InterPro" id="IPR006941">
    <property type="entry name" value="RNase_CAF1"/>
</dbReference>
<evidence type="ECO:0000256" key="18">
    <source>
        <dbReference type="SAM" id="MobiDB-lite"/>
    </source>
</evidence>
<keyword evidence="11" id="KW-0378">Hydrolase</keyword>
<keyword evidence="20" id="KW-1185">Reference proteome</keyword>
<keyword evidence="13" id="KW-0694">RNA-binding</keyword>
<evidence type="ECO:0000256" key="8">
    <source>
        <dbReference type="ARBA" id="ARBA00022490"/>
    </source>
</evidence>
<keyword evidence="9" id="KW-0540">Nuclease</keyword>
<feature type="compositionally biased region" description="Low complexity" evidence="18">
    <location>
        <begin position="256"/>
        <end position="271"/>
    </location>
</feature>
<comment type="similarity">
    <text evidence="5">Belongs to the CAF1 family.</text>
</comment>
<evidence type="ECO:0000256" key="13">
    <source>
        <dbReference type="ARBA" id="ARBA00022884"/>
    </source>
</evidence>
<evidence type="ECO:0000256" key="14">
    <source>
        <dbReference type="ARBA" id="ARBA00023015"/>
    </source>
</evidence>
<evidence type="ECO:0000313" key="20">
    <source>
        <dbReference type="Proteomes" id="UP000652761"/>
    </source>
</evidence>
<dbReference type="GO" id="GO:0003723">
    <property type="term" value="F:RNA binding"/>
    <property type="evidence" value="ECO:0007669"/>
    <property type="project" value="UniProtKB-KW"/>
</dbReference>
<proteinExistence type="inferred from homology"/>
<keyword evidence="8" id="KW-0963">Cytoplasm</keyword>
<dbReference type="EC" id="3.1.13.4" evidence="7"/>
<dbReference type="GO" id="GO:0005634">
    <property type="term" value="C:nucleus"/>
    <property type="evidence" value="ECO:0007669"/>
    <property type="project" value="UniProtKB-SubCell"/>
</dbReference>
<dbReference type="Pfam" id="PF04857">
    <property type="entry name" value="CAF1"/>
    <property type="match status" value="1"/>
</dbReference>
<dbReference type="GO" id="GO:0004535">
    <property type="term" value="F:poly(A)-specific ribonuclease activity"/>
    <property type="evidence" value="ECO:0007669"/>
    <property type="project" value="UniProtKB-EC"/>
</dbReference>
<comment type="function">
    <text evidence="17">Ubiquitous transcription factor required for a diverse set of processes. It is a component of the CCR4 complex involved in the control of gene expression.</text>
</comment>
<comment type="catalytic activity">
    <reaction evidence="1">
        <text>Exonucleolytic cleavage of poly(A) to 5'-AMP.</text>
        <dbReference type="EC" id="3.1.13.4"/>
    </reaction>
</comment>
<dbReference type="OrthoDB" id="696953at2759"/>
<dbReference type="EMBL" id="NMUH01007629">
    <property type="protein sequence ID" value="MQM17578.1"/>
    <property type="molecule type" value="Genomic_DNA"/>
</dbReference>
<comment type="subcellular location">
    <subcellularLocation>
        <location evidence="4">Cytoplasm</location>
    </subcellularLocation>
    <subcellularLocation>
        <location evidence="3">Nucleus</location>
    </subcellularLocation>
</comment>
<evidence type="ECO:0000256" key="5">
    <source>
        <dbReference type="ARBA" id="ARBA00008372"/>
    </source>
</evidence>
<dbReference type="PANTHER" id="PTHR10797">
    <property type="entry name" value="CCR4-NOT TRANSCRIPTION COMPLEX SUBUNIT"/>
    <property type="match status" value="1"/>
</dbReference>
<feature type="region of interest" description="Disordered" evidence="18">
    <location>
        <begin position="250"/>
        <end position="280"/>
    </location>
</feature>
<accession>A0A843XDR1</accession>
<keyword evidence="14" id="KW-0805">Transcription regulation</keyword>
<evidence type="ECO:0000256" key="6">
    <source>
        <dbReference type="ARBA" id="ARBA00011757"/>
    </source>
</evidence>
<dbReference type="GO" id="GO:0046872">
    <property type="term" value="F:metal ion binding"/>
    <property type="evidence" value="ECO:0007669"/>
    <property type="project" value="UniProtKB-KW"/>
</dbReference>
<sequence>MAMEGAEVREVWAINLMEEMPHIAAAAESSPLVAVDTEFSGFLRQTPRYASMEQVYEDVRYNVEEMELVQVGFTFFDLQSFRQRTWQINISCRTDILPPSVKLQRKSGIELERNRDEGVDVELLSDLLVGSGSFDRRPGRTWVTFHGIYDLSYLVKLLSRSPLPDTLACFALFTGDVLGSVMDTKHIARFCGEQFRAGDLGLQRLSQLLRVGVLHHQAGYDSLVTAMAFQKMIHRFPHLLEEELEGSCGASKVAGSNSRSSSWRSTTRASRCCPSDSWSS</sequence>
<evidence type="ECO:0000256" key="11">
    <source>
        <dbReference type="ARBA" id="ARBA00022801"/>
    </source>
</evidence>
<evidence type="ECO:0000256" key="10">
    <source>
        <dbReference type="ARBA" id="ARBA00022723"/>
    </source>
</evidence>
<dbReference type="GO" id="GO:0030014">
    <property type="term" value="C:CCR4-NOT complex"/>
    <property type="evidence" value="ECO:0007669"/>
    <property type="project" value="InterPro"/>
</dbReference>
<comment type="cofactor">
    <cofactor evidence="2">
        <name>a divalent metal cation</name>
        <dbReference type="ChEBI" id="CHEBI:60240"/>
    </cofactor>
</comment>
<gene>
    <name evidence="19" type="ORF">Taro_050548</name>
</gene>
<evidence type="ECO:0000313" key="19">
    <source>
        <dbReference type="EMBL" id="MQM17578.1"/>
    </source>
</evidence>
<evidence type="ECO:0000256" key="7">
    <source>
        <dbReference type="ARBA" id="ARBA00012161"/>
    </source>
</evidence>
<comment type="caution">
    <text evidence="19">The sequence shown here is derived from an EMBL/GenBank/DDBJ whole genome shotgun (WGS) entry which is preliminary data.</text>
</comment>
<dbReference type="InterPro" id="IPR036397">
    <property type="entry name" value="RNaseH_sf"/>
</dbReference>
<name>A0A843XDR1_COLES</name>
<dbReference type="InterPro" id="IPR039637">
    <property type="entry name" value="CNOT7/CNOT8/Pop2"/>
</dbReference>
<dbReference type="Gene3D" id="3.30.420.10">
    <property type="entry name" value="Ribonuclease H-like superfamily/Ribonuclease H"/>
    <property type="match status" value="1"/>
</dbReference>
<evidence type="ECO:0000256" key="1">
    <source>
        <dbReference type="ARBA" id="ARBA00001663"/>
    </source>
</evidence>
<evidence type="ECO:0000256" key="2">
    <source>
        <dbReference type="ARBA" id="ARBA00001968"/>
    </source>
</evidence>
<evidence type="ECO:0000256" key="4">
    <source>
        <dbReference type="ARBA" id="ARBA00004496"/>
    </source>
</evidence>
<evidence type="ECO:0000256" key="16">
    <source>
        <dbReference type="ARBA" id="ARBA00023242"/>
    </source>
</evidence>
<organism evidence="19 20">
    <name type="scientific">Colocasia esculenta</name>
    <name type="common">Wild taro</name>
    <name type="synonym">Arum esculentum</name>
    <dbReference type="NCBI Taxonomy" id="4460"/>
    <lineage>
        <taxon>Eukaryota</taxon>
        <taxon>Viridiplantae</taxon>
        <taxon>Streptophyta</taxon>
        <taxon>Embryophyta</taxon>
        <taxon>Tracheophyta</taxon>
        <taxon>Spermatophyta</taxon>
        <taxon>Magnoliopsida</taxon>
        <taxon>Liliopsida</taxon>
        <taxon>Araceae</taxon>
        <taxon>Aroideae</taxon>
        <taxon>Colocasieae</taxon>
        <taxon>Colocasia</taxon>
    </lineage>
</organism>
<evidence type="ECO:0000256" key="12">
    <source>
        <dbReference type="ARBA" id="ARBA00022839"/>
    </source>
</evidence>
<keyword evidence="12" id="KW-0269">Exonuclease</keyword>
<evidence type="ECO:0000256" key="9">
    <source>
        <dbReference type="ARBA" id="ARBA00022722"/>
    </source>
</evidence>
<evidence type="ECO:0000256" key="15">
    <source>
        <dbReference type="ARBA" id="ARBA00023163"/>
    </source>
</evidence>
<evidence type="ECO:0000256" key="3">
    <source>
        <dbReference type="ARBA" id="ARBA00004123"/>
    </source>
</evidence>